<comment type="caution">
    <text evidence="2">The sequence shown here is derived from an EMBL/GenBank/DDBJ whole genome shotgun (WGS) entry which is preliminary data.</text>
</comment>
<sequence>MSSIGRNLAETKKQDVSLAAFVNNKVSNILNGTKRDAFVTSVVSAVTINPNLSVCSRGTIVSAALQGAALDLSPSPVLGHFYIVPYKDKAQFQLGYKGYIQLAIRSGQYRRINVLEIREGELLGWNPFAEKISVEIIEDDEKREKLPVVGYYAMFELVNGFEKSVYWSKKKMEQHADRYSPAFSLESFKKIQEGKIPKSEMWKYSSFWYADFDQMAFKTLLRHLISKWGVMSIDMQSAIEKDMTIIDENGIPQYEDNDLIDLPDGSVSDVEKDPAPKEEPEPSPKDSFFE</sequence>
<dbReference type="AlphaFoldDB" id="C3X3A2"/>
<dbReference type="HOGENOM" id="CLU_071046_1_0_4"/>
<feature type="compositionally biased region" description="Basic and acidic residues" evidence="1">
    <location>
        <begin position="269"/>
        <end position="290"/>
    </location>
</feature>
<evidence type="ECO:0000313" key="3">
    <source>
        <dbReference type="Proteomes" id="UP000003973"/>
    </source>
</evidence>
<organism evidence="2 3">
    <name type="scientific">Oxalobacter paraformigenes</name>
    <dbReference type="NCBI Taxonomy" id="556268"/>
    <lineage>
        <taxon>Bacteria</taxon>
        <taxon>Pseudomonadati</taxon>
        <taxon>Pseudomonadota</taxon>
        <taxon>Betaproteobacteria</taxon>
        <taxon>Burkholderiales</taxon>
        <taxon>Oxalobacteraceae</taxon>
        <taxon>Oxalobacter</taxon>
    </lineage>
</organism>
<dbReference type="eggNOG" id="COG3723">
    <property type="taxonomic scope" value="Bacteria"/>
</dbReference>
<dbReference type="NCBIfam" id="TIGR00616">
    <property type="entry name" value="rect"/>
    <property type="match status" value="1"/>
</dbReference>
<keyword evidence="3" id="KW-1185">Reference proteome</keyword>
<dbReference type="InterPro" id="IPR018330">
    <property type="entry name" value="RecT_fam"/>
</dbReference>
<name>C3X3A2_9BURK</name>
<dbReference type="GO" id="GO:0006259">
    <property type="term" value="P:DNA metabolic process"/>
    <property type="evidence" value="ECO:0007669"/>
    <property type="project" value="InterPro"/>
</dbReference>
<feature type="region of interest" description="Disordered" evidence="1">
    <location>
        <begin position="255"/>
        <end position="290"/>
    </location>
</feature>
<gene>
    <name evidence="2" type="ORF">OFAG_00841</name>
</gene>
<accession>C3X3A2</accession>
<evidence type="ECO:0000256" key="1">
    <source>
        <dbReference type="SAM" id="MobiDB-lite"/>
    </source>
</evidence>
<dbReference type="Pfam" id="PF03837">
    <property type="entry name" value="RecT"/>
    <property type="match status" value="1"/>
</dbReference>
<dbReference type="InterPro" id="IPR004590">
    <property type="entry name" value="ssDNA_annealing_RecT"/>
</dbReference>
<proteinExistence type="predicted"/>
<dbReference type="GO" id="GO:0003677">
    <property type="term" value="F:DNA binding"/>
    <property type="evidence" value="ECO:0007669"/>
    <property type="project" value="InterPro"/>
</dbReference>
<reference evidence="2" key="1">
    <citation type="submission" date="2011-10" db="EMBL/GenBank/DDBJ databases">
        <title>The Genome Sequence of Oxalobacter formigenes HOxBLS.</title>
        <authorList>
            <consortium name="The Broad Institute Genome Sequencing Platform"/>
            <person name="Earl A."/>
            <person name="Ward D."/>
            <person name="Feldgarden M."/>
            <person name="Gevers D."/>
            <person name="Allison M.J."/>
            <person name="Humphrey S."/>
            <person name="Young S.K."/>
            <person name="Zeng Q."/>
            <person name="Gargeya S."/>
            <person name="Fitzgerald M."/>
            <person name="Haas B."/>
            <person name="Abouelleil A."/>
            <person name="Alvarado L."/>
            <person name="Arachchi H.M."/>
            <person name="Berlin A."/>
            <person name="Brown A."/>
            <person name="Chapman S.B."/>
            <person name="Chen Z."/>
            <person name="Dunbar C."/>
            <person name="Freedman E."/>
            <person name="Gearin G."/>
            <person name="Goldberg J."/>
            <person name="Griggs A."/>
            <person name="Gujja S."/>
            <person name="Heiman D."/>
            <person name="Howarth C."/>
            <person name="Larson L."/>
            <person name="Lui A."/>
            <person name="MacDonald P.J.P."/>
            <person name="Montmayeur A."/>
            <person name="Murphy C."/>
            <person name="Neiman D."/>
            <person name="Pearson M."/>
            <person name="Priest M."/>
            <person name="Roberts A."/>
            <person name="Saif S."/>
            <person name="Shea T."/>
            <person name="Shenoy N."/>
            <person name="Sisk P."/>
            <person name="Stolte C."/>
            <person name="Sykes S."/>
            <person name="Wortman J."/>
            <person name="Nusbaum C."/>
            <person name="Birren B."/>
        </authorList>
    </citation>
    <scope>NUCLEOTIDE SEQUENCE [LARGE SCALE GENOMIC DNA]</scope>
    <source>
        <strain evidence="2">HOxBLS</strain>
    </source>
</reference>
<evidence type="ECO:0000313" key="2">
    <source>
        <dbReference type="EMBL" id="EEO27688.1"/>
    </source>
</evidence>
<protein>
    <submittedName>
        <fullName evidence="2">Phage RecT family recombinase</fullName>
    </submittedName>
</protein>
<dbReference type="Proteomes" id="UP000003973">
    <property type="component" value="Unassembled WGS sequence"/>
</dbReference>
<dbReference type="RefSeq" id="WP_005876857.1">
    <property type="nucleotide sequence ID" value="NZ_CABMNL010000001.1"/>
</dbReference>
<dbReference type="EMBL" id="ACDP02000023">
    <property type="protein sequence ID" value="EEO27688.1"/>
    <property type="molecule type" value="Genomic_DNA"/>
</dbReference>